<organism evidence="1">
    <name type="scientific">marine sediment metagenome</name>
    <dbReference type="NCBI Taxonomy" id="412755"/>
    <lineage>
        <taxon>unclassified sequences</taxon>
        <taxon>metagenomes</taxon>
        <taxon>ecological metagenomes</taxon>
    </lineage>
</organism>
<evidence type="ECO:0000313" key="1">
    <source>
        <dbReference type="EMBL" id="GAG77218.1"/>
    </source>
</evidence>
<gene>
    <name evidence="1" type="ORF">S01H4_35246</name>
</gene>
<reference evidence="1" key="1">
    <citation type="journal article" date="2014" name="Front. Microbiol.">
        <title>High frequency of phylogenetically diverse reductive dehalogenase-homologous genes in deep subseafloor sedimentary metagenomes.</title>
        <authorList>
            <person name="Kawai M."/>
            <person name="Futagami T."/>
            <person name="Toyoda A."/>
            <person name="Takaki Y."/>
            <person name="Nishi S."/>
            <person name="Hori S."/>
            <person name="Arai W."/>
            <person name="Tsubouchi T."/>
            <person name="Morono Y."/>
            <person name="Uchiyama I."/>
            <person name="Ito T."/>
            <person name="Fujiyama A."/>
            <person name="Inagaki F."/>
            <person name="Takami H."/>
        </authorList>
    </citation>
    <scope>NUCLEOTIDE SEQUENCE</scope>
    <source>
        <strain evidence="1">Expedition CK06-06</strain>
    </source>
</reference>
<protein>
    <submittedName>
        <fullName evidence="1">Uncharacterized protein</fullName>
    </submittedName>
</protein>
<dbReference type="AlphaFoldDB" id="X1AYP8"/>
<proteinExistence type="predicted"/>
<dbReference type="EMBL" id="BART01018716">
    <property type="protein sequence ID" value="GAG77218.1"/>
    <property type="molecule type" value="Genomic_DNA"/>
</dbReference>
<comment type="caution">
    <text evidence="1">The sequence shown here is derived from an EMBL/GenBank/DDBJ whole genome shotgun (WGS) entry which is preliminary data.</text>
</comment>
<sequence length="67" mass="7908">MAERSTRNKIRWQARKMYDSTEHMLQRAKYLQELAGDRSEYINDTLPILVGAIVEMQKAFKTFEEGL</sequence>
<accession>X1AYP8</accession>
<name>X1AYP8_9ZZZZ</name>